<feature type="active site" description="Nucleophile" evidence="4 7">
    <location>
        <position position="270"/>
    </location>
</feature>
<evidence type="ECO:0000313" key="10">
    <source>
        <dbReference type="Proteomes" id="UP000199021"/>
    </source>
</evidence>
<evidence type="ECO:0000256" key="5">
    <source>
        <dbReference type="PIRSR" id="PIRSR018168-2"/>
    </source>
</evidence>
<evidence type="ECO:0000259" key="8">
    <source>
        <dbReference type="PROSITE" id="PS51764"/>
    </source>
</evidence>
<dbReference type="PIRSF" id="PIRSF018168">
    <property type="entry name" value="Mannan-1_4-beta-mannosidase"/>
    <property type="match status" value="1"/>
</dbReference>
<dbReference type="InterPro" id="IPR016714">
    <property type="entry name" value="MANB/E"/>
</dbReference>
<keyword evidence="10" id="KW-1185">Reference proteome</keyword>
<dbReference type="OrthoDB" id="9816550at2"/>
<dbReference type="SUPFAM" id="SSF51445">
    <property type="entry name" value="(Trans)glycosidases"/>
    <property type="match status" value="1"/>
</dbReference>
<evidence type="ECO:0000256" key="2">
    <source>
        <dbReference type="ARBA" id="ARBA00022801"/>
    </source>
</evidence>
<dbReference type="RefSeq" id="WP_090169056.1">
    <property type="nucleotide sequence ID" value="NZ_FOFB01000013.1"/>
</dbReference>
<feature type="binding site" evidence="5">
    <location>
        <position position="170"/>
    </location>
    <ligand>
        <name>substrate</name>
    </ligand>
</feature>
<comment type="similarity">
    <text evidence="1 7">Belongs to the glycosyl hydrolase 26 family.</text>
</comment>
<keyword evidence="3 7" id="KW-0326">Glycosidase</keyword>
<evidence type="ECO:0000256" key="6">
    <source>
        <dbReference type="PIRSR" id="PIRSR018168-3"/>
    </source>
</evidence>
<evidence type="ECO:0000313" key="9">
    <source>
        <dbReference type="EMBL" id="SEQ64518.1"/>
    </source>
</evidence>
<dbReference type="Gene3D" id="3.20.20.80">
    <property type="entry name" value="Glycosidases"/>
    <property type="match status" value="1"/>
</dbReference>
<dbReference type="GO" id="GO:0016985">
    <property type="term" value="F:mannan endo-1,4-beta-mannosidase activity"/>
    <property type="evidence" value="ECO:0007669"/>
    <property type="project" value="InterPro"/>
</dbReference>
<dbReference type="InterPro" id="IPR000805">
    <property type="entry name" value="Glyco_hydro_26"/>
</dbReference>
<dbReference type="PROSITE" id="PS51764">
    <property type="entry name" value="GH26"/>
    <property type="match status" value="1"/>
</dbReference>
<dbReference type="Pfam" id="PF02156">
    <property type="entry name" value="Glyco_hydro_26"/>
    <property type="match status" value="1"/>
</dbReference>
<dbReference type="STRING" id="478744.SAMN05444359_11351"/>
<organism evidence="9 10">
    <name type="scientific">Neolewinella agarilytica</name>
    <dbReference type="NCBI Taxonomy" id="478744"/>
    <lineage>
        <taxon>Bacteria</taxon>
        <taxon>Pseudomonadati</taxon>
        <taxon>Bacteroidota</taxon>
        <taxon>Saprospiria</taxon>
        <taxon>Saprospirales</taxon>
        <taxon>Lewinellaceae</taxon>
        <taxon>Neolewinella</taxon>
    </lineage>
</organism>
<dbReference type="AlphaFoldDB" id="A0A1H9HQF7"/>
<sequence>MTANPNATRATRALFQNLRELAKTSTLFGHQDSLAYGVKWKDWHEFRTDISDVCGQHPAVFGWDLGWMGKTNHNLDDVPFKAMMVWMREVHHRGGINTVSWHMDNFHDGTAWSISRRVVASILPGGSKHQDYLDKLDAFAGFVDELELGTIITRDIPLIFRPFHEHTGSWFWWGNAHCTKEEYVALWRFTFHYLTDEKGLNNLLWAYSPDIFEDEKDYLERYPGDDYVDVLGLDDYHDVGPGGQPIEFLRRLRLLVSMAESRGKLAALTETGAEAIPDPCWWTQTLLPAIAEDPVASRIAWALLWRNDRPTHHYGPYPGHASVPDFKVFSEHSAIFFRDDLDKIYRLRIEPKA</sequence>
<feature type="active site" description="Proton donor" evidence="4 7">
    <location>
        <position position="165"/>
    </location>
</feature>
<dbReference type="FunCoup" id="A0A1H9HQF7">
    <property type="interactions" value="29"/>
</dbReference>
<proteinExistence type="inferred from homology"/>
<dbReference type="Proteomes" id="UP000199021">
    <property type="component" value="Unassembled WGS sequence"/>
</dbReference>
<dbReference type="PANTHER" id="PTHR40079:SF4">
    <property type="entry name" value="GH26 DOMAIN-CONTAINING PROTEIN-RELATED"/>
    <property type="match status" value="1"/>
</dbReference>
<feature type="binding site" evidence="5">
    <location>
        <position position="236"/>
    </location>
    <ligand>
        <name>substrate</name>
    </ligand>
</feature>
<evidence type="ECO:0000256" key="4">
    <source>
        <dbReference type="PIRSR" id="PIRSR018168-1"/>
    </source>
</evidence>
<evidence type="ECO:0000256" key="3">
    <source>
        <dbReference type="ARBA" id="ARBA00023295"/>
    </source>
</evidence>
<reference evidence="10" key="1">
    <citation type="submission" date="2016-10" db="EMBL/GenBank/DDBJ databases">
        <authorList>
            <person name="Varghese N."/>
            <person name="Submissions S."/>
        </authorList>
    </citation>
    <scope>NUCLEOTIDE SEQUENCE [LARGE SCALE GENOMIC DNA]</scope>
    <source>
        <strain evidence="10">DSM 24740</strain>
    </source>
</reference>
<dbReference type="GO" id="GO:0006080">
    <property type="term" value="P:substituted mannan metabolic process"/>
    <property type="evidence" value="ECO:0007669"/>
    <property type="project" value="InterPro"/>
</dbReference>
<gene>
    <name evidence="9" type="ORF">SAMN05444359_11351</name>
</gene>
<dbReference type="EMBL" id="FOFB01000013">
    <property type="protein sequence ID" value="SEQ64518.1"/>
    <property type="molecule type" value="Genomic_DNA"/>
</dbReference>
<accession>A0A1H9HQF7</accession>
<feature type="binding site" evidence="5">
    <location>
        <position position="102"/>
    </location>
    <ligand>
        <name>substrate</name>
    </ligand>
</feature>
<dbReference type="PRINTS" id="PR00739">
    <property type="entry name" value="GLHYDRLASE26"/>
</dbReference>
<feature type="domain" description="GH26" evidence="8">
    <location>
        <begin position="9"/>
        <end position="339"/>
    </location>
</feature>
<evidence type="ECO:0000256" key="7">
    <source>
        <dbReference type="PROSITE-ProRule" id="PRU01100"/>
    </source>
</evidence>
<evidence type="ECO:0000256" key="1">
    <source>
        <dbReference type="ARBA" id="ARBA00007754"/>
    </source>
</evidence>
<dbReference type="InterPro" id="IPR017853">
    <property type="entry name" value="GH"/>
</dbReference>
<dbReference type="InParanoid" id="A0A1H9HQF7"/>
<dbReference type="InterPro" id="IPR022790">
    <property type="entry name" value="GH26_dom"/>
</dbReference>
<dbReference type="PANTHER" id="PTHR40079">
    <property type="entry name" value="MANNAN ENDO-1,4-BETA-MANNOSIDASE E-RELATED"/>
    <property type="match status" value="1"/>
</dbReference>
<name>A0A1H9HQF7_9BACT</name>
<feature type="site" description="Plays an important role in maintaining the position of the catalytic nucleophile" evidence="6">
    <location>
        <position position="164"/>
    </location>
</feature>
<keyword evidence="2 7" id="KW-0378">Hydrolase</keyword>
<protein>
    <submittedName>
        <fullName evidence="9">Mannan endo-1,4-beta-mannosidase</fullName>
    </submittedName>
</protein>